<keyword evidence="8" id="KW-1185">Reference proteome</keyword>
<organism evidence="7 8">
    <name type="scientific">Tilletia horrida</name>
    <dbReference type="NCBI Taxonomy" id="155126"/>
    <lineage>
        <taxon>Eukaryota</taxon>
        <taxon>Fungi</taxon>
        <taxon>Dikarya</taxon>
        <taxon>Basidiomycota</taxon>
        <taxon>Ustilaginomycotina</taxon>
        <taxon>Exobasidiomycetes</taxon>
        <taxon>Tilletiales</taxon>
        <taxon>Tilletiaceae</taxon>
        <taxon>Tilletia</taxon>
    </lineage>
</organism>
<name>A0AAN6G5U4_9BASI</name>
<accession>A0AAN6G5U4</accession>
<dbReference type="GO" id="GO:0005524">
    <property type="term" value="F:ATP binding"/>
    <property type="evidence" value="ECO:0007669"/>
    <property type="project" value="UniProtKB-KW"/>
</dbReference>
<dbReference type="InterPro" id="IPR050168">
    <property type="entry name" value="AAA_ATPase_domain"/>
</dbReference>
<reference evidence="7" key="1">
    <citation type="journal article" date="2023" name="PhytoFront">
        <title>Draft Genome Resources of Seven Strains of Tilletia horrida, Causal Agent of Kernel Smut of Rice.</title>
        <authorList>
            <person name="Khanal S."/>
            <person name="Antony Babu S."/>
            <person name="Zhou X.G."/>
        </authorList>
    </citation>
    <scope>NUCLEOTIDE SEQUENCE</scope>
    <source>
        <strain evidence="7">TX3</strain>
    </source>
</reference>
<feature type="domain" description="ATPase AAA-type core" evidence="6">
    <location>
        <begin position="2"/>
        <end position="73"/>
    </location>
</feature>
<evidence type="ECO:0000259" key="6">
    <source>
        <dbReference type="Pfam" id="PF00004"/>
    </source>
</evidence>
<dbReference type="PANTHER" id="PTHR23077:SF171">
    <property type="entry name" value="NUCLEAR VALOSIN-CONTAINING PROTEIN-LIKE"/>
    <property type="match status" value="1"/>
</dbReference>
<dbReference type="InterPro" id="IPR027417">
    <property type="entry name" value="P-loop_NTPase"/>
</dbReference>
<dbReference type="Proteomes" id="UP001176521">
    <property type="component" value="Unassembled WGS sequence"/>
</dbReference>
<feature type="region of interest" description="Disordered" evidence="5">
    <location>
        <begin position="181"/>
        <end position="209"/>
    </location>
</feature>
<evidence type="ECO:0000313" key="7">
    <source>
        <dbReference type="EMBL" id="KAK0523113.1"/>
    </source>
</evidence>
<dbReference type="AlphaFoldDB" id="A0AAN6G5U4"/>
<dbReference type="InterPro" id="IPR003959">
    <property type="entry name" value="ATPase_AAA_core"/>
</dbReference>
<comment type="caution">
    <text evidence="7">The sequence shown here is derived from an EMBL/GenBank/DDBJ whole genome shotgun (WGS) entry which is preliminary data.</text>
</comment>
<evidence type="ECO:0000256" key="4">
    <source>
        <dbReference type="RuleBase" id="RU003651"/>
    </source>
</evidence>
<dbReference type="PROSITE" id="PS00674">
    <property type="entry name" value="AAA"/>
    <property type="match status" value="1"/>
</dbReference>
<evidence type="ECO:0000313" key="8">
    <source>
        <dbReference type="Proteomes" id="UP001176521"/>
    </source>
</evidence>
<dbReference type="SUPFAM" id="SSF52540">
    <property type="entry name" value="P-loop containing nucleoside triphosphate hydrolases"/>
    <property type="match status" value="1"/>
</dbReference>
<dbReference type="PANTHER" id="PTHR23077">
    <property type="entry name" value="AAA-FAMILY ATPASE"/>
    <property type="match status" value="1"/>
</dbReference>
<evidence type="ECO:0000256" key="5">
    <source>
        <dbReference type="SAM" id="MobiDB-lite"/>
    </source>
</evidence>
<gene>
    <name evidence="7" type="ORF">OC842_006251</name>
</gene>
<evidence type="ECO:0000256" key="1">
    <source>
        <dbReference type="ARBA" id="ARBA00006914"/>
    </source>
</evidence>
<protein>
    <recommendedName>
        <fullName evidence="6">ATPase AAA-type core domain-containing protein</fullName>
    </recommendedName>
</protein>
<dbReference type="Gene3D" id="3.40.50.300">
    <property type="entry name" value="P-loop containing nucleotide triphosphate hydrolases"/>
    <property type="match status" value="1"/>
</dbReference>
<keyword evidence="3 4" id="KW-0067">ATP-binding</keyword>
<dbReference type="Pfam" id="PF00004">
    <property type="entry name" value="AAA"/>
    <property type="match status" value="1"/>
</dbReference>
<evidence type="ECO:0000256" key="3">
    <source>
        <dbReference type="ARBA" id="ARBA00022840"/>
    </source>
</evidence>
<comment type="similarity">
    <text evidence="1 4">Belongs to the AAA ATPase family.</text>
</comment>
<dbReference type="Gene3D" id="1.10.8.60">
    <property type="match status" value="1"/>
</dbReference>
<proteinExistence type="inferred from homology"/>
<dbReference type="EMBL" id="JAPDMQ010000536">
    <property type="protein sequence ID" value="KAK0523113.1"/>
    <property type="molecule type" value="Genomic_DNA"/>
</dbReference>
<evidence type="ECO:0000256" key="2">
    <source>
        <dbReference type="ARBA" id="ARBA00022741"/>
    </source>
</evidence>
<sequence>MPCIVFIDEFDAIAPVRGTGSSGGTVGQSGASLVSQLLVTLDGAQGRLPEDILVLTATNRLDAIDAAIRRRFSCVEVPLPTLREREQLLLRTLAAHSHCISTPEIKRVAKLMDRTYAHTYALKNHGAQEAPTRGKRNPIEAIIHPRPRPSEGGGPLAGSAGLDEIDLARRAMENLTASLSSGALLELSRDTAPQPGAMPNEGDVRPCAP</sequence>
<keyword evidence="2 4" id="KW-0547">Nucleotide-binding</keyword>
<dbReference type="GO" id="GO:0016887">
    <property type="term" value="F:ATP hydrolysis activity"/>
    <property type="evidence" value="ECO:0007669"/>
    <property type="project" value="InterPro"/>
</dbReference>
<dbReference type="InterPro" id="IPR003960">
    <property type="entry name" value="ATPase_AAA_CS"/>
</dbReference>